<dbReference type="InterPro" id="IPR004474">
    <property type="entry name" value="LytR_CpsA_psr"/>
</dbReference>
<dbReference type="EMBL" id="JAYFSI010000005">
    <property type="protein sequence ID" value="MEA5362341.1"/>
    <property type="molecule type" value="Genomic_DNA"/>
</dbReference>
<dbReference type="PANTHER" id="PTHR33392">
    <property type="entry name" value="POLYISOPRENYL-TEICHOIC ACID--PEPTIDOGLYCAN TEICHOIC ACID TRANSFERASE TAGU"/>
    <property type="match status" value="1"/>
</dbReference>
<evidence type="ECO:0000313" key="4">
    <source>
        <dbReference type="EMBL" id="MEA5362341.1"/>
    </source>
</evidence>
<protein>
    <submittedName>
        <fullName evidence="4">LCP family protein</fullName>
    </submittedName>
</protein>
<organism evidence="4 5">
    <name type="scientific">Amycolatopsis heterodermiae</name>
    <dbReference type="NCBI Taxonomy" id="3110235"/>
    <lineage>
        <taxon>Bacteria</taxon>
        <taxon>Bacillati</taxon>
        <taxon>Actinomycetota</taxon>
        <taxon>Actinomycetes</taxon>
        <taxon>Pseudonocardiales</taxon>
        <taxon>Pseudonocardiaceae</taxon>
        <taxon>Amycolatopsis</taxon>
    </lineage>
</organism>
<dbReference type="Gene3D" id="3.40.630.190">
    <property type="entry name" value="LCP protein"/>
    <property type="match status" value="1"/>
</dbReference>
<keyword evidence="2" id="KW-1133">Transmembrane helix</keyword>
<comment type="caution">
    <text evidence="4">The sequence shown here is derived from an EMBL/GenBank/DDBJ whole genome shotgun (WGS) entry which is preliminary data.</text>
</comment>
<feature type="transmembrane region" description="Helical" evidence="2">
    <location>
        <begin position="12"/>
        <end position="33"/>
    </location>
</feature>
<name>A0ABU5R7Z0_9PSEU</name>
<evidence type="ECO:0000256" key="2">
    <source>
        <dbReference type="SAM" id="Phobius"/>
    </source>
</evidence>
<keyword evidence="2" id="KW-0472">Membrane</keyword>
<keyword evidence="2" id="KW-0812">Transmembrane</keyword>
<dbReference type="InterPro" id="IPR050922">
    <property type="entry name" value="LytR/CpsA/Psr_CW_biosynth"/>
</dbReference>
<sequence>MSPNAPRRWYTVAGRIALVVLALLTIGVTAYGWHLQRVVTSGLGQLPGDVFAGLPSRPAPAAPVPEEAKPPVTVLLVGSDRREGPDVGGGVTGERADSILLAHFAAGHKRLEVLSVPRDSWVPIPGHGTAKINASLSLGGVGLVIRTLEDLTGIRIDHVVVADFAGVRRLTTELGGVPVDNPVASTDPQTRIHFDAGPIVLEGDRALTFVRQRYGLPNGDLDRIGRQHLLLSALGRDVATKALTDPGLLERVLGVVHDTVAADAGLTPDRFRELFLDVATLRPDAVTFHTAPVAGSGRSPDGQAYLTLDRPRLAAAAEALRAGRPLPLPATVSPS</sequence>
<accession>A0ABU5R7Z0</accession>
<evidence type="ECO:0000259" key="3">
    <source>
        <dbReference type="Pfam" id="PF03816"/>
    </source>
</evidence>
<dbReference type="PANTHER" id="PTHR33392:SF6">
    <property type="entry name" value="POLYISOPRENYL-TEICHOIC ACID--PEPTIDOGLYCAN TEICHOIC ACID TRANSFERASE TAGU"/>
    <property type="match status" value="1"/>
</dbReference>
<gene>
    <name evidence="4" type="ORF">VA596_22580</name>
</gene>
<dbReference type="Pfam" id="PF03816">
    <property type="entry name" value="LytR_cpsA_psr"/>
    <property type="match status" value="1"/>
</dbReference>
<dbReference type="Proteomes" id="UP001304298">
    <property type="component" value="Unassembled WGS sequence"/>
</dbReference>
<reference evidence="4 5" key="1">
    <citation type="submission" date="2023-12" db="EMBL/GenBank/DDBJ databases">
        <title>Amycolatopsis sp. V23-08.</title>
        <authorList>
            <person name="Somphong A."/>
        </authorList>
    </citation>
    <scope>NUCLEOTIDE SEQUENCE [LARGE SCALE GENOMIC DNA]</scope>
    <source>
        <strain evidence="4 5">V23-08</strain>
    </source>
</reference>
<feature type="domain" description="Cell envelope-related transcriptional attenuator" evidence="3">
    <location>
        <begin position="95"/>
        <end position="237"/>
    </location>
</feature>
<dbReference type="NCBIfam" id="TIGR00350">
    <property type="entry name" value="lytR_cpsA_psr"/>
    <property type="match status" value="1"/>
</dbReference>
<comment type="similarity">
    <text evidence="1">Belongs to the LytR/CpsA/Psr (LCP) family.</text>
</comment>
<evidence type="ECO:0000256" key="1">
    <source>
        <dbReference type="ARBA" id="ARBA00006068"/>
    </source>
</evidence>
<keyword evidence="5" id="KW-1185">Reference proteome</keyword>
<evidence type="ECO:0000313" key="5">
    <source>
        <dbReference type="Proteomes" id="UP001304298"/>
    </source>
</evidence>
<proteinExistence type="inferred from homology"/>
<dbReference type="RefSeq" id="WP_323329825.1">
    <property type="nucleotide sequence ID" value="NZ_JAYFSI010000005.1"/>
</dbReference>